<dbReference type="PANTHER" id="PTHR11439:SF503">
    <property type="entry name" value="CYSTEINE-RICH RLK (RECEPTOR-LIKE PROTEIN KINASE) 8"/>
    <property type="match status" value="1"/>
</dbReference>
<sequence>MDDLLIIGNGNELLAEFKKWMQNMFEMSNLGKMTYFLSMKTIFISQKAFALKILSKFCMKNCKPASTHVAQREKLTSKGDFERVNEKGYRSLVGCLPYSTTSRPNIMFFVSNKKVLRYVKGTLSHGVKFIKIENLKLVGYSNSDWDRSIDYMKSTFGYFFTLGSIVLCWSSKKQYTIA</sequence>
<comment type="caution">
    <text evidence="1">The sequence shown here is derived from an EMBL/GenBank/DDBJ whole genome shotgun (WGS) entry which is preliminary data.</text>
</comment>
<organism evidence="1 2">
    <name type="scientific">Gossypium australe</name>
    <dbReference type="NCBI Taxonomy" id="47621"/>
    <lineage>
        <taxon>Eukaryota</taxon>
        <taxon>Viridiplantae</taxon>
        <taxon>Streptophyta</taxon>
        <taxon>Embryophyta</taxon>
        <taxon>Tracheophyta</taxon>
        <taxon>Spermatophyta</taxon>
        <taxon>Magnoliopsida</taxon>
        <taxon>eudicotyledons</taxon>
        <taxon>Gunneridae</taxon>
        <taxon>Pentapetalae</taxon>
        <taxon>rosids</taxon>
        <taxon>malvids</taxon>
        <taxon>Malvales</taxon>
        <taxon>Malvaceae</taxon>
        <taxon>Malvoideae</taxon>
        <taxon>Gossypium</taxon>
    </lineage>
</organism>
<dbReference type="AlphaFoldDB" id="A0A5B6VPK1"/>
<accession>A0A5B6VPK1</accession>
<evidence type="ECO:0000313" key="1">
    <source>
        <dbReference type="EMBL" id="KAA3471116.1"/>
    </source>
</evidence>
<dbReference type="Proteomes" id="UP000325315">
    <property type="component" value="Unassembled WGS sequence"/>
</dbReference>
<reference evidence="2" key="1">
    <citation type="journal article" date="2019" name="Plant Biotechnol. J.">
        <title>Genome sequencing of the Australian wild diploid species Gossypium australe highlights disease resistance and delayed gland morphogenesis.</title>
        <authorList>
            <person name="Cai Y."/>
            <person name="Cai X."/>
            <person name="Wang Q."/>
            <person name="Wang P."/>
            <person name="Zhang Y."/>
            <person name="Cai C."/>
            <person name="Xu Y."/>
            <person name="Wang K."/>
            <person name="Zhou Z."/>
            <person name="Wang C."/>
            <person name="Geng S."/>
            <person name="Li B."/>
            <person name="Dong Q."/>
            <person name="Hou Y."/>
            <person name="Wang H."/>
            <person name="Ai P."/>
            <person name="Liu Z."/>
            <person name="Yi F."/>
            <person name="Sun M."/>
            <person name="An G."/>
            <person name="Cheng J."/>
            <person name="Zhang Y."/>
            <person name="Shi Q."/>
            <person name="Xie Y."/>
            <person name="Shi X."/>
            <person name="Chang Y."/>
            <person name="Huang F."/>
            <person name="Chen Y."/>
            <person name="Hong S."/>
            <person name="Mi L."/>
            <person name="Sun Q."/>
            <person name="Zhang L."/>
            <person name="Zhou B."/>
            <person name="Peng R."/>
            <person name="Zhang X."/>
            <person name="Liu F."/>
        </authorList>
    </citation>
    <scope>NUCLEOTIDE SEQUENCE [LARGE SCALE GENOMIC DNA]</scope>
    <source>
        <strain evidence="2">cv. PA1801</strain>
    </source>
</reference>
<protein>
    <submittedName>
        <fullName evidence="1">Laccase-2-like</fullName>
    </submittedName>
</protein>
<keyword evidence="2" id="KW-1185">Reference proteome</keyword>
<dbReference type="EMBL" id="SMMG02000006">
    <property type="protein sequence ID" value="KAA3471116.1"/>
    <property type="molecule type" value="Genomic_DNA"/>
</dbReference>
<proteinExistence type="predicted"/>
<name>A0A5B6VPK1_9ROSI</name>
<gene>
    <name evidence="1" type="ORF">EPI10_016770</name>
</gene>
<dbReference type="PANTHER" id="PTHR11439">
    <property type="entry name" value="GAG-POL-RELATED RETROTRANSPOSON"/>
    <property type="match status" value="1"/>
</dbReference>
<evidence type="ECO:0000313" key="2">
    <source>
        <dbReference type="Proteomes" id="UP000325315"/>
    </source>
</evidence>
<dbReference type="OrthoDB" id="413760at2759"/>